<evidence type="ECO:0008006" key="3">
    <source>
        <dbReference type="Google" id="ProtNLM"/>
    </source>
</evidence>
<keyword evidence="2" id="KW-1185">Reference proteome</keyword>
<reference evidence="1 2" key="1">
    <citation type="submission" date="2016-11" db="EMBL/GenBank/DDBJ databases">
        <authorList>
            <person name="Jaros S."/>
            <person name="Januszkiewicz K."/>
            <person name="Wedrychowicz H."/>
        </authorList>
    </citation>
    <scope>NUCLEOTIDE SEQUENCE [LARGE SCALE GENOMIC DNA]</scope>
    <source>
        <strain evidence="1 2">CGMCC 1.12145</strain>
    </source>
</reference>
<dbReference type="STRING" id="1150368.SAMN02927921_02153"/>
<dbReference type="AlphaFoldDB" id="A0A1K1PZ68"/>
<dbReference type="OrthoDB" id="1164995at2"/>
<proteinExistence type="predicted"/>
<dbReference type="RefSeq" id="WP_072317366.1">
    <property type="nucleotide sequence ID" value="NZ_FPJE01000010.1"/>
</dbReference>
<evidence type="ECO:0000313" key="2">
    <source>
        <dbReference type="Proteomes" id="UP000182248"/>
    </source>
</evidence>
<evidence type="ECO:0000313" key="1">
    <source>
        <dbReference type="EMBL" id="SFW52757.1"/>
    </source>
</evidence>
<gene>
    <name evidence="1" type="ORF">SAMN02927921_02153</name>
</gene>
<protein>
    <recommendedName>
        <fullName evidence="3">Immunity protein 43</fullName>
    </recommendedName>
</protein>
<accession>A0A1K1PZ68</accession>
<sequence>MRYYYIGLSNDLKVIGYYPQTDFHKGYNPTDNGSYCVKPDTFPDFVPNYELELHKKAFATGFLQRVGASFGIVVDEKVKNILKEHCLPPHAFYPTTVFHNDEVLQYYWFHYIPNDFWELIDNRNSFAYVYQIKKATVTKIKEIPIISKEQILNEKKKYTGLTPITLGRLKMSAEFCKYDFYLTGAFNHTMISERLKKALEENNVSGYEAKLFDKLSFE</sequence>
<name>A0A1K1PZ68_9FLAO</name>
<dbReference type="Proteomes" id="UP000182248">
    <property type="component" value="Unassembled WGS sequence"/>
</dbReference>
<dbReference type="EMBL" id="FPJE01000010">
    <property type="protein sequence ID" value="SFW52757.1"/>
    <property type="molecule type" value="Genomic_DNA"/>
</dbReference>
<organism evidence="1 2">
    <name type="scientific">Sinomicrobium oceani</name>
    <dbReference type="NCBI Taxonomy" id="1150368"/>
    <lineage>
        <taxon>Bacteria</taxon>
        <taxon>Pseudomonadati</taxon>
        <taxon>Bacteroidota</taxon>
        <taxon>Flavobacteriia</taxon>
        <taxon>Flavobacteriales</taxon>
        <taxon>Flavobacteriaceae</taxon>
        <taxon>Sinomicrobium</taxon>
    </lineage>
</organism>